<evidence type="ECO:0000256" key="1">
    <source>
        <dbReference type="ARBA" id="ARBA00022679"/>
    </source>
</evidence>
<gene>
    <name evidence="4" type="ORF">ENI96_08225</name>
</gene>
<accession>A0A831RMU7</accession>
<dbReference type="Gene3D" id="3.40.630.30">
    <property type="match status" value="1"/>
</dbReference>
<dbReference type="EMBL" id="DRKP01000094">
    <property type="protein sequence ID" value="HEB96403.1"/>
    <property type="molecule type" value="Genomic_DNA"/>
</dbReference>
<dbReference type="Pfam" id="PF13673">
    <property type="entry name" value="Acetyltransf_10"/>
    <property type="match status" value="1"/>
</dbReference>
<dbReference type="CDD" id="cd04301">
    <property type="entry name" value="NAT_SF"/>
    <property type="match status" value="1"/>
</dbReference>
<organism evidence="4">
    <name type="scientific">Sedimenticola thiotaurini</name>
    <dbReference type="NCBI Taxonomy" id="1543721"/>
    <lineage>
        <taxon>Bacteria</taxon>
        <taxon>Pseudomonadati</taxon>
        <taxon>Pseudomonadota</taxon>
        <taxon>Gammaproteobacteria</taxon>
        <taxon>Chromatiales</taxon>
        <taxon>Sedimenticolaceae</taxon>
        <taxon>Sedimenticola</taxon>
    </lineage>
</organism>
<sequence length="305" mass="34644">MTGPDFSLRAASWSDDRERLRAVRVPVFVEEQSVPPELEWDEADQTALHLLAEDRDGRPVATARLLPSGQIGRMAVLPEWRHRGVGSALLSRLLEEGRRRGLPPPFLHAQEQAIPFYRRHGFQAVGDPFMEAGISHRRMEWSAAEAGPRIVRLGDRDGFRDHAAAMARQAQRSIDLFTHDLDPAVFDQAAFLDAARDFATGSHRRRIRVLLQSNERVQGQGHRLLELARRLPSRIAIHRPAAEDAGRPDNFFVVDRSHYLLRNIHTQYQGEAGYGDRRRAELLAGQFDEMWGRSAVDSALRRLHI</sequence>
<dbReference type="GO" id="GO:0016747">
    <property type="term" value="F:acyltransferase activity, transferring groups other than amino-acyl groups"/>
    <property type="evidence" value="ECO:0007669"/>
    <property type="project" value="InterPro"/>
</dbReference>
<dbReference type="Pfam" id="PF25559">
    <property type="entry name" value="DUF7931"/>
    <property type="match status" value="1"/>
</dbReference>
<dbReference type="Proteomes" id="UP000886251">
    <property type="component" value="Unassembled WGS sequence"/>
</dbReference>
<reference evidence="4" key="1">
    <citation type="journal article" date="2020" name="mSystems">
        <title>Genome- and Community-Level Interaction Insights into Carbon Utilization and Element Cycling Functions of Hydrothermarchaeota in Hydrothermal Sediment.</title>
        <authorList>
            <person name="Zhou Z."/>
            <person name="Liu Y."/>
            <person name="Xu W."/>
            <person name="Pan J."/>
            <person name="Luo Z.H."/>
            <person name="Li M."/>
        </authorList>
    </citation>
    <scope>NUCLEOTIDE SEQUENCE [LARGE SCALE GENOMIC DNA]</scope>
    <source>
        <strain evidence="4">HyVt-443</strain>
    </source>
</reference>
<comment type="caution">
    <text evidence="4">The sequence shown here is derived from an EMBL/GenBank/DDBJ whole genome shotgun (WGS) entry which is preliminary data.</text>
</comment>
<dbReference type="PANTHER" id="PTHR43877">
    <property type="entry name" value="AMINOALKYLPHOSPHONATE N-ACETYLTRANSFERASE-RELATED-RELATED"/>
    <property type="match status" value="1"/>
</dbReference>
<dbReference type="SUPFAM" id="SSF55729">
    <property type="entry name" value="Acyl-CoA N-acyltransferases (Nat)"/>
    <property type="match status" value="1"/>
</dbReference>
<dbReference type="InterPro" id="IPR016181">
    <property type="entry name" value="Acyl_CoA_acyltransferase"/>
</dbReference>
<dbReference type="PROSITE" id="PS51186">
    <property type="entry name" value="GNAT"/>
    <property type="match status" value="1"/>
</dbReference>
<evidence type="ECO:0000313" key="4">
    <source>
        <dbReference type="EMBL" id="HEB96403.1"/>
    </source>
</evidence>
<evidence type="ECO:0000259" key="3">
    <source>
        <dbReference type="PROSITE" id="PS51186"/>
    </source>
</evidence>
<dbReference type="InterPro" id="IPR000182">
    <property type="entry name" value="GNAT_dom"/>
</dbReference>
<dbReference type="InterPro" id="IPR057691">
    <property type="entry name" value="DUF7931"/>
</dbReference>
<dbReference type="InterPro" id="IPR050832">
    <property type="entry name" value="Bact_Acetyltransf"/>
</dbReference>
<keyword evidence="1" id="KW-0808">Transferase</keyword>
<feature type="domain" description="N-acetyltransferase" evidence="3">
    <location>
        <begin position="6"/>
        <end position="144"/>
    </location>
</feature>
<proteinExistence type="predicted"/>
<protein>
    <submittedName>
        <fullName evidence="4">GNAT family N-acetyltransferase</fullName>
    </submittedName>
</protein>
<name>A0A831RMU7_9GAMM</name>
<keyword evidence="2" id="KW-0012">Acyltransferase</keyword>
<dbReference type="AlphaFoldDB" id="A0A831RMU7"/>
<evidence type="ECO:0000256" key="2">
    <source>
        <dbReference type="ARBA" id="ARBA00023315"/>
    </source>
</evidence>